<organism evidence="2">
    <name type="scientific">Anguilla anguilla</name>
    <name type="common">European freshwater eel</name>
    <name type="synonym">Muraena anguilla</name>
    <dbReference type="NCBI Taxonomy" id="7936"/>
    <lineage>
        <taxon>Eukaryota</taxon>
        <taxon>Metazoa</taxon>
        <taxon>Chordata</taxon>
        <taxon>Craniata</taxon>
        <taxon>Vertebrata</taxon>
        <taxon>Euteleostomi</taxon>
        <taxon>Actinopterygii</taxon>
        <taxon>Neopterygii</taxon>
        <taxon>Teleostei</taxon>
        <taxon>Anguilliformes</taxon>
        <taxon>Anguillidae</taxon>
        <taxon>Anguilla</taxon>
    </lineage>
</organism>
<reference evidence="2" key="2">
    <citation type="journal article" date="2015" name="Fish Shellfish Immunol.">
        <title>Early steps in the European eel (Anguilla anguilla)-Vibrio vulnificus interaction in the gills: Role of the RtxA13 toxin.</title>
        <authorList>
            <person name="Callol A."/>
            <person name="Pajuelo D."/>
            <person name="Ebbesson L."/>
            <person name="Teles M."/>
            <person name="MacKenzie S."/>
            <person name="Amaro C."/>
        </authorList>
    </citation>
    <scope>NUCLEOTIDE SEQUENCE</scope>
</reference>
<sequence length="77" mass="8685">MMPVPSLANVPLNPSLTLRDPPTRTGFCSGKVLGHPTAWHSSFPKSDFHLKDERLTFSACEKKRTKQTSENTYLLRL</sequence>
<name>A0A0E9TTG0_ANGAN</name>
<feature type="region of interest" description="Disordered" evidence="1">
    <location>
        <begin position="1"/>
        <end position="21"/>
    </location>
</feature>
<evidence type="ECO:0000256" key="1">
    <source>
        <dbReference type="SAM" id="MobiDB-lite"/>
    </source>
</evidence>
<evidence type="ECO:0000313" key="2">
    <source>
        <dbReference type="EMBL" id="JAH56732.1"/>
    </source>
</evidence>
<dbReference type="EMBL" id="GBXM01051845">
    <property type="protein sequence ID" value="JAH56732.1"/>
    <property type="molecule type" value="Transcribed_RNA"/>
</dbReference>
<proteinExistence type="predicted"/>
<accession>A0A0E9TTG0</accession>
<dbReference type="AlphaFoldDB" id="A0A0E9TTG0"/>
<protein>
    <submittedName>
        <fullName evidence="2">Uncharacterized protein</fullName>
    </submittedName>
</protein>
<reference evidence="2" key="1">
    <citation type="submission" date="2014-11" db="EMBL/GenBank/DDBJ databases">
        <authorList>
            <person name="Amaro Gonzalez C."/>
        </authorList>
    </citation>
    <scope>NUCLEOTIDE SEQUENCE</scope>
</reference>